<accession>A0AAE0GT47</accession>
<dbReference type="EMBL" id="LGRX02002703">
    <property type="protein sequence ID" value="KAK3283631.1"/>
    <property type="molecule type" value="Genomic_DNA"/>
</dbReference>
<keyword evidence="3" id="KW-1185">Reference proteome</keyword>
<protein>
    <submittedName>
        <fullName evidence="2">Uncharacterized protein</fullName>
    </submittedName>
</protein>
<gene>
    <name evidence="2" type="ORF">CYMTET_8680</name>
</gene>
<feature type="compositionally biased region" description="Basic and acidic residues" evidence="1">
    <location>
        <begin position="241"/>
        <end position="252"/>
    </location>
</feature>
<name>A0AAE0GT47_9CHLO</name>
<dbReference type="Proteomes" id="UP001190700">
    <property type="component" value="Unassembled WGS sequence"/>
</dbReference>
<evidence type="ECO:0000256" key="1">
    <source>
        <dbReference type="SAM" id="MobiDB-lite"/>
    </source>
</evidence>
<evidence type="ECO:0000313" key="3">
    <source>
        <dbReference type="Proteomes" id="UP001190700"/>
    </source>
</evidence>
<feature type="region of interest" description="Disordered" evidence="1">
    <location>
        <begin position="122"/>
        <end position="147"/>
    </location>
</feature>
<proteinExistence type="predicted"/>
<comment type="caution">
    <text evidence="2">The sequence shown here is derived from an EMBL/GenBank/DDBJ whole genome shotgun (WGS) entry which is preliminary data.</text>
</comment>
<feature type="region of interest" description="Disordered" evidence="1">
    <location>
        <begin position="218"/>
        <end position="252"/>
    </location>
</feature>
<feature type="compositionally biased region" description="Low complexity" evidence="1">
    <location>
        <begin position="224"/>
        <end position="237"/>
    </location>
</feature>
<reference evidence="2 3" key="1">
    <citation type="journal article" date="2015" name="Genome Biol. Evol.">
        <title>Comparative Genomics of a Bacterivorous Green Alga Reveals Evolutionary Causalities and Consequences of Phago-Mixotrophic Mode of Nutrition.</title>
        <authorList>
            <person name="Burns J.A."/>
            <person name="Paasch A."/>
            <person name="Narechania A."/>
            <person name="Kim E."/>
        </authorList>
    </citation>
    <scope>NUCLEOTIDE SEQUENCE [LARGE SCALE GENOMIC DNA]</scope>
    <source>
        <strain evidence="2 3">PLY_AMNH</strain>
    </source>
</reference>
<dbReference type="AlphaFoldDB" id="A0AAE0GT47"/>
<feature type="compositionally biased region" description="Acidic residues" evidence="1">
    <location>
        <begin position="127"/>
        <end position="145"/>
    </location>
</feature>
<evidence type="ECO:0000313" key="2">
    <source>
        <dbReference type="EMBL" id="KAK3283631.1"/>
    </source>
</evidence>
<organism evidence="2 3">
    <name type="scientific">Cymbomonas tetramitiformis</name>
    <dbReference type="NCBI Taxonomy" id="36881"/>
    <lineage>
        <taxon>Eukaryota</taxon>
        <taxon>Viridiplantae</taxon>
        <taxon>Chlorophyta</taxon>
        <taxon>Pyramimonadophyceae</taxon>
        <taxon>Pyramimonadales</taxon>
        <taxon>Pyramimonadaceae</taxon>
        <taxon>Cymbomonas</taxon>
    </lineage>
</organism>
<sequence length="252" mass="28583">MGREVKRDVDYMQNEWLEIPENLERWESNNLTASDRRILMTWWAGDGYKRACGRVNIDRYFEKSGCKITVTGDGDGNINPEGIETFVFDRPVIPSVLVETPSQGVLQAASHEQIEAEVQEREIQMQQEEDEEEFEGEDEDSEDEGEQKWFVPAQYSAIKETPDCEVSAAFVGKHLVFKFGTERVRVEEATEAEDLEVGLVGEEEAEDMEVDLEGELEEAEAQEAEGAWEAGEDQWAGQTRDCSRGEAEEASR</sequence>